<dbReference type="Proteomes" id="UP000594638">
    <property type="component" value="Unassembled WGS sequence"/>
</dbReference>
<accession>A0A8S0REE3</accession>
<protein>
    <submittedName>
        <fullName evidence="1">Uncharacterized protein</fullName>
    </submittedName>
</protein>
<dbReference type="EMBL" id="CACTIH010002507">
    <property type="protein sequence ID" value="CAA2976674.1"/>
    <property type="molecule type" value="Genomic_DNA"/>
</dbReference>
<name>A0A8S0REE3_OLEEU</name>
<evidence type="ECO:0000313" key="1">
    <source>
        <dbReference type="EMBL" id="CAA2976674.1"/>
    </source>
</evidence>
<dbReference type="OrthoDB" id="10056939at2759"/>
<dbReference type="Gramene" id="OE9A103197T1">
    <property type="protein sequence ID" value="OE9A103197C1"/>
    <property type="gene ID" value="OE9A103197"/>
</dbReference>
<dbReference type="AlphaFoldDB" id="A0A8S0REE3"/>
<proteinExistence type="predicted"/>
<gene>
    <name evidence="1" type="ORF">OLEA9_A103197</name>
</gene>
<comment type="caution">
    <text evidence="1">The sequence shown here is derived from an EMBL/GenBank/DDBJ whole genome shotgun (WGS) entry which is preliminary data.</text>
</comment>
<keyword evidence="2" id="KW-1185">Reference proteome</keyword>
<evidence type="ECO:0000313" key="2">
    <source>
        <dbReference type="Proteomes" id="UP000594638"/>
    </source>
</evidence>
<organism evidence="1 2">
    <name type="scientific">Olea europaea subsp. europaea</name>
    <dbReference type="NCBI Taxonomy" id="158383"/>
    <lineage>
        <taxon>Eukaryota</taxon>
        <taxon>Viridiplantae</taxon>
        <taxon>Streptophyta</taxon>
        <taxon>Embryophyta</taxon>
        <taxon>Tracheophyta</taxon>
        <taxon>Spermatophyta</taxon>
        <taxon>Magnoliopsida</taxon>
        <taxon>eudicotyledons</taxon>
        <taxon>Gunneridae</taxon>
        <taxon>Pentapetalae</taxon>
        <taxon>asterids</taxon>
        <taxon>lamiids</taxon>
        <taxon>Lamiales</taxon>
        <taxon>Oleaceae</taxon>
        <taxon>Oleeae</taxon>
        <taxon>Olea</taxon>
    </lineage>
</organism>
<sequence length="115" mass="12363">MSLDLINCANLHRQRLDLGTTPCKQNSNVGTVTGGGGVKEKGINLMGFVGRLSPGTIQDINGSPYIYTPQCLRVLDQSFHGSEVVVYKPEPLSIIHEANCSSAKGGGDEGGFRWW</sequence>
<reference evidence="1 2" key="1">
    <citation type="submission" date="2019-12" db="EMBL/GenBank/DDBJ databases">
        <authorList>
            <person name="Alioto T."/>
            <person name="Alioto T."/>
            <person name="Gomez Garrido J."/>
        </authorList>
    </citation>
    <scope>NUCLEOTIDE SEQUENCE [LARGE SCALE GENOMIC DNA]</scope>
</reference>